<keyword evidence="2" id="KW-1185">Reference proteome</keyword>
<sequence length="65" mass="7596">MIKAAASANRDLIFGYVGVKQWEDFVESFEVYKKTQLPKMVVWDGNEDYYLVNITLPFLPRMTMS</sequence>
<dbReference type="Proteomes" id="UP000250235">
    <property type="component" value="Unassembled WGS sequence"/>
</dbReference>
<dbReference type="GO" id="GO:0016853">
    <property type="term" value="F:isomerase activity"/>
    <property type="evidence" value="ECO:0007669"/>
    <property type="project" value="UniProtKB-KW"/>
</dbReference>
<dbReference type="OrthoDB" id="74910at2759"/>
<proteinExistence type="predicted"/>
<reference evidence="1 2" key="1">
    <citation type="journal article" date="2015" name="Proc. Natl. Acad. Sci. U.S.A.">
        <title>The resurrection genome of Boea hygrometrica: A blueprint for survival of dehydration.</title>
        <authorList>
            <person name="Xiao L."/>
            <person name="Yang G."/>
            <person name="Zhang L."/>
            <person name="Yang X."/>
            <person name="Zhao S."/>
            <person name="Ji Z."/>
            <person name="Zhou Q."/>
            <person name="Hu M."/>
            <person name="Wang Y."/>
            <person name="Chen M."/>
            <person name="Xu Y."/>
            <person name="Jin H."/>
            <person name="Xiao X."/>
            <person name="Hu G."/>
            <person name="Bao F."/>
            <person name="Hu Y."/>
            <person name="Wan P."/>
            <person name="Li L."/>
            <person name="Deng X."/>
            <person name="Kuang T."/>
            <person name="Xiang C."/>
            <person name="Zhu J.K."/>
            <person name="Oliver M.J."/>
            <person name="He Y."/>
        </authorList>
    </citation>
    <scope>NUCLEOTIDE SEQUENCE [LARGE SCALE GENOMIC DNA]</scope>
    <source>
        <strain evidence="2">cv. XS01</strain>
    </source>
</reference>
<gene>
    <name evidence="1" type="ORF">F511_29634</name>
</gene>
<dbReference type="AlphaFoldDB" id="A0A2Z7C7D8"/>
<name>A0A2Z7C7D8_9LAMI</name>
<evidence type="ECO:0000313" key="2">
    <source>
        <dbReference type="Proteomes" id="UP000250235"/>
    </source>
</evidence>
<dbReference type="EMBL" id="KQ998950">
    <property type="protein sequence ID" value="KZV42815.1"/>
    <property type="molecule type" value="Genomic_DNA"/>
</dbReference>
<organism evidence="1 2">
    <name type="scientific">Dorcoceras hygrometricum</name>
    <dbReference type="NCBI Taxonomy" id="472368"/>
    <lineage>
        <taxon>Eukaryota</taxon>
        <taxon>Viridiplantae</taxon>
        <taxon>Streptophyta</taxon>
        <taxon>Embryophyta</taxon>
        <taxon>Tracheophyta</taxon>
        <taxon>Spermatophyta</taxon>
        <taxon>Magnoliopsida</taxon>
        <taxon>eudicotyledons</taxon>
        <taxon>Gunneridae</taxon>
        <taxon>Pentapetalae</taxon>
        <taxon>asterids</taxon>
        <taxon>lamiids</taxon>
        <taxon>Lamiales</taxon>
        <taxon>Gesneriaceae</taxon>
        <taxon>Didymocarpoideae</taxon>
        <taxon>Trichosporeae</taxon>
        <taxon>Loxocarpinae</taxon>
        <taxon>Dorcoceras</taxon>
    </lineage>
</organism>
<accession>A0A2Z7C7D8</accession>
<protein>
    <submittedName>
        <fullName evidence="1">Protein disulfide-isomerase 5-2</fullName>
    </submittedName>
</protein>
<keyword evidence="1" id="KW-0413">Isomerase</keyword>
<evidence type="ECO:0000313" key="1">
    <source>
        <dbReference type="EMBL" id="KZV42815.1"/>
    </source>
</evidence>